<proteinExistence type="predicted"/>
<gene>
    <name evidence="2" type="ORF">NCTC10172_01326</name>
</gene>
<dbReference type="GO" id="GO:0006396">
    <property type="term" value="P:RNA processing"/>
    <property type="evidence" value="ECO:0007669"/>
    <property type="project" value="InterPro"/>
</dbReference>
<dbReference type="CDD" id="cd00593">
    <property type="entry name" value="RIBOc"/>
    <property type="match status" value="1"/>
</dbReference>
<dbReference type="SUPFAM" id="SSF69065">
    <property type="entry name" value="RNase III domain-like"/>
    <property type="match status" value="1"/>
</dbReference>
<evidence type="ECO:0000259" key="1">
    <source>
        <dbReference type="Pfam" id="PF00636"/>
    </source>
</evidence>
<dbReference type="InterPro" id="IPR000999">
    <property type="entry name" value="RNase_III_dom"/>
</dbReference>
<dbReference type="GO" id="GO:0004525">
    <property type="term" value="F:ribonuclease III activity"/>
    <property type="evidence" value="ECO:0007669"/>
    <property type="project" value="InterPro"/>
</dbReference>
<dbReference type="KEGG" id="ahk:NCTC10172_01326"/>
<organism evidence="2 3">
    <name type="scientific">Acholeplasma hippikon</name>
    <dbReference type="NCBI Taxonomy" id="264636"/>
    <lineage>
        <taxon>Bacteria</taxon>
        <taxon>Bacillati</taxon>
        <taxon>Mycoplasmatota</taxon>
        <taxon>Mollicutes</taxon>
        <taxon>Acholeplasmatales</taxon>
        <taxon>Acholeplasmataceae</taxon>
        <taxon>Acholeplasma</taxon>
    </lineage>
</organism>
<evidence type="ECO:0000313" key="2">
    <source>
        <dbReference type="EMBL" id="VEU83251.1"/>
    </source>
</evidence>
<protein>
    <submittedName>
        <fullName evidence="2">Ribonuclease III</fullName>
    </submittedName>
</protein>
<dbReference type="InterPro" id="IPR036389">
    <property type="entry name" value="RNase_III_sf"/>
</dbReference>
<dbReference type="Gene3D" id="1.10.1520.10">
    <property type="entry name" value="Ribonuclease III domain"/>
    <property type="match status" value="1"/>
</dbReference>
<sequence length="140" mass="16324">MDKFEYYLNLNNEYIKLALNPSINKNLATLGDSVLKLALADLLYGKVKYLSEHIKFYNTDRTLVEDIGKHYQILNYIRKEELEEVHHDYAYIKKGKNKSNPKKYIATAIEALLGAIYLINNQTMDEVKAVILHFKKIIDK</sequence>
<dbReference type="Proteomes" id="UP000290909">
    <property type="component" value="Chromosome"/>
</dbReference>
<dbReference type="STRING" id="1408416.GCA_000702765_00489"/>
<dbReference type="Pfam" id="PF00636">
    <property type="entry name" value="Ribonuclease_3"/>
    <property type="match status" value="1"/>
</dbReference>
<keyword evidence="3" id="KW-1185">Reference proteome</keyword>
<accession>A0A449BLD4</accession>
<reference evidence="2 3" key="1">
    <citation type="submission" date="2019-01" db="EMBL/GenBank/DDBJ databases">
        <authorList>
            <consortium name="Pathogen Informatics"/>
        </authorList>
    </citation>
    <scope>NUCLEOTIDE SEQUENCE [LARGE SCALE GENOMIC DNA]</scope>
    <source>
        <strain evidence="2 3">NCTC10172</strain>
    </source>
</reference>
<feature type="domain" description="RNase III" evidence="1">
    <location>
        <begin position="26"/>
        <end position="118"/>
    </location>
</feature>
<name>A0A449BLD4_9MOLU</name>
<evidence type="ECO:0000313" key="3">
    <source>
        <dbReference type="Proteomes" id="UP000290909"/>
    </source>
</evidence>
<dbReference type="AlphaFoldDB" id="A0A449BLD4"/>
<dbReference type="RefSeq" id="WP_035368728.1">
    <property type="nucleotide sequence ID" value="NZ_LR215050.1"/>
</dbReference>
<dbReference type="EMBL" id="LR215050">
    <property type="protein sequence ID" value="VEU83251.1"/>
    <property type="molecule type" value="Genomic_DNA"/>
</dbReference>